<name>A0A8H7ZXP7_9FUNG</name>
<dbReference type="GO" id="GO:0046872">
    <property type="term" value="F:metal ion binding"/>
    <property type="evidence" value="ECO:0007669"/>
    <property type="project" value="UniProtKB-KW"/>
</dbReference>
<feature type="region of interest" description="Disordered" evidence="7">
    <location>
        <begin position="1"/>
        <end position="37"/>
    </location>
</feature>
<evidence type="ECO:0000256" key="3">
    <source>
        <dbReference type="ARBA" id="ARBA00022490"/>
    </source>
</evidence>
<dbReference type="GO" id="GO:0005737">
    <property type="term" value="C:cytoplasm"/>
    <property type="evidence" value="ECO:0007669"/>
    <property type="project" value="UniProtKB-SubCell"/>
</dbReference>
<comment type="caution">
    <text evidence="9">The sequence shown here is derived from an EMBL/GenBank/DDBJ whole genome shotgun (WGS) entry which is preliminary data.</text>
</comment>
<dbReference type="InterPro" id="IPR036236">
    <property type="entry name" value="Znf_C2H2_sf"/>
</dbReference>
<dbReference type="EC" id="2.1.1.319" evidence="2"/>
<dbReference type="EMBL" id="JAEFCI010003946">
    <property type="protein sequence ID" value="KAG5461247.1"/>
    <property type="molecule type" value="Genomic_DNA"/>
</dbReference>
<dbReference type="InterPro" id="IPR040048">
    <property type="entry name" value="ZNF277"/>
</dbReference>
<evidence type="ECO:0000313" key="9">
    <source>
        <dbReference type="EMBL" id="KAG5461247.1"/>
    </source>
</evidence>
<keyword evidence="10" id="KW-1185">Reference proteome</keyword>
<dbReference type="AlphaFoldDB" id="A0A8H7ZXP7"/>
<keyword evidence="3" id="KW-0963">Cytoplasm</keyword>
<evidence type="ECO:0000313" key="10">
    <source>
        <dbReference type="Proteomes" id="UP000673691"/>
    </source>
</evidence>
<feature type="domain" description="C2H2-type" evidence="8">
    <location>
        <begin position="110"/>
        <end position="131"/>
    </location>
</feature>
<evidence type="ECO:0000256" key="5">
    <source>
        <dbReference type="ARBA" id="ARBA00022833"/>
    </source>
</evidence>
<dbReference type="Pfam" id="PF21137">
    <property type="entry name" value="ANM3_C2H2_Zf"/>
    <property type="match status" value="1"/>
</dbReference>
<dbReference type="SUPFAM" id="SSF57667">
    <property type="entry name" value="beta-beta-alpha zinc fingers"/>
    <property type="match status" value="2"/>
</dbReference>
<proteinExistence type="inferred from homology"/>
<accession>A0A8H7ZXP7</accession>
<evidence type="ECO:0000259" key="8">
    <source>
        <dbReference type="PROSITE" id="PS00028"/>
    </source>
</evidence>
<comment type="subcellular location">
    <subcellularLocation>
        <location evidence="1">Cytoplasm</location>
    </subcellularLocation>
</comment>
<keyword evidence="4" id="KW-0479">Metal-binding</keyword>
<dbReference type="InterPro" id="IPR013087">
    <property type="entry name" value="Znf_C2H2_type"/>
</dbReference>
<evidence type="ECO:0000256" key="6">
    <source>
        <dbReference type="ARBA" id="ARBA00034119"/>
    </source>
</evidence>
<evidence type="ECO:0000256" key="7">
    <source>
        <dbReference type="SAM" id="MobiDB-lite"/>
    </source>
</evidence>
<organism evidence="9 10">
    <name type="scientific">Olpidium bornovanus</name>
    <dbReference type="NCBI Taxonomy" id="278681"/>
    <lineage>
        <taxon>Eukaryota</taxon>
        <taxon>Fungi</taxon>
        <taxon>Fungi incertae sedis</taxon>
        <taxon>Olpidiomycota</taxon>
        <taxon>Olpidiomycotina</taxon>
        <taxon>Olpidiomycetes</taxon>
        <taxon>Olpidiales</taxon>
        <taxon>Olpidiaceae</taxon>
        <taxon>Olpidium</taxon>
    </lineage>
</organism>
<dbReference type="OrthoDB" id="7848332at2759"/>
<sequence>MSAFADENGAENEELSRPRGDGPWNGESSSSDDDGDLLILADGRKEEGNVCSLRATRALSGPNSNFLRRAATRRFCFRLTPFPPSVDVLTGDALWDDWYADEDEQERYRCLFCSLDFTEIPPLLDHCTDQHGFDYRKVGDGARTVGGALRGSERERKSLETPGGGLGAAQPCTGRAKWKKNTVLMYTLLLGVALGFEYFLQDLDFYGTIKLINYIRRKVRDEPASLTRLSDADLDEMTCLGDEFLIPVMEDDALLRGKRDPWNAAFCGNSVFGLVDRLPAHLDDADDENTNAEATAIAGPTPISGSDKNIAELEKQLCQSQRELSCVMDQFELYRKFVRENFL</sequence>
<evidence type="ECO:0000256" key="1">
    <source>
        <dbReference type="ARBA" id="ARBA00004496"/>
    </source>
</evidence>
<comment type="similarity">
    <text evidence="6">Belongs to the ZNF277 family.</text>
</comment>
<dbReference type="PANTHER" id="PTHR13267">
    <property type="entry name" value="ZINC FINGER PROTEIN 277"/>
    <property type="match status" value="1"/>
</dbReference>
<dbReference type="GO" id="GO:0035242">
    <property type="term" value="F:protein-arginine omega-N asymmetric methyltransferase activity"/>
    <property type="evidence" value="ECO:0007669"/>
    <property type="project" value="UniProtKB-EC"/>
</dbReference>
<evidence type="ECO:0000256" key="4">
    <source>
        <dbReference type="ARBA" id="ARBA00022723"/>
    </source>
</evidence>
<dbReference type="Proteomes" id="UP000673691">
    <property type="component" value="Unassembled WGS sequence"/>
</dbReference>
<dbReference type="InterPro" id="IPR049482">
    <property type="entry name" value="ANM3-like_C2H2_Zf"/>
</dbReference>
<dbReference type="PANTHER" id="PTHR13267:SF3">
    <property type="entry name" value="ZINC FINGER PROTEIN 277"/>
    <property type="match status" value="1"/>
</dbReference>
<dbReference type="PROSITE" id="PS00028">
    <property type="entry name" value="ZINC_FINGER_C2H2_1"/>
    <property type="match status" value="1"/>
</dbReference>
<gene>
    <name evidence="9" type="ORF">BJ554DRAFT_6587</name>
</gene>
<evidence type="ECO:0000256" key="2">
    <source>
        <dbReference type="ARBA" id="ARBA00011925"/>
    </source>
</evidence>
<keyword evidence="5" id="KW-0862">Zinc</keyword>
<protein>
    <recommendedName>
        <fullName evidence="2">type I protein arginine methyltransferase</fullName>
        <ecNumber evidence="2">2.1.1.319</ecNumber>
    </recommendedName>
</protein>
<reference evidence="9 10" key="1">
    <citation type="journal article" name="Sci. Rep.">
        <title>Genome-scale phylogenetic analyses confirm Olpidium as the closest living zoosporic fungus to the non-flagellated, terrestrial fungi.</title>
        <authorList>
            <person name="Chang Y."/>
            <person name="Rochon D."/>
            <person name="Sekimoto S."/>
            <person name="Wang Y."/>
            <person name="Chovatia M."/>
            <person name="Sandor L."/>
            <person name="Salamov A."/>
            <person name="Grigoriev I.V."/>
            <person name="Stajich J.E."/>
            <person name="Spatafora J.W."/>
        </authorList>
    </citation>
    <scope>NUCLEOTIDE SEQUENCE [LARGE SCALE GENOMIC DNA]</scope>
    <source>
        <strain evidence="9">S191</strain>
    </source>
</reference>